<proteinExistence type="predicted"/>
<sequence>MSFTAPPFAPPHIEPSVKRVRVLFGGKYVVDTRHAKLVWEKPFYPTYFFSTSDLNPSYLRESSDNKERGTKVYDLVVGKREARDAVTVFTDQASDTKDLAGLLKINFAAADAWFEEDERVYVHPKDPYKRVDVLQSSRHVRIAVNGVELASTNRPRLLFETGLRVRTYMPLTDVRVELLRPSDTVTECPYKGVAAYYNVQLPNGDVHKDIVWYYRTPQPECGQMAGYVAFYDEKVDVWVDGEKQQ</sequence>
<evidence type="ECO:0000313" key="2">
    <source>
        <dbReference type="EMBL" id="KIK47461.1"/>
    </source>
</evidence>
<dbReference type="HOGENOM" id="CLU_059611_0_0_1"/>
<gene>
    <name evidence="2" type="ORF">CY34DRAFT_250870</name>
</gene>
<feature type="domain" description="DUF427" evidence="1">
    <location>
        <begin position="140"/>
        <end position="233"/>
    </location>
</feature>
<reference evidence="2 3" key="1">
    <citation type="submission" date="2014-04" db="EMBL/GenBank/DDBJ databases">
        <authorList>
            <consortium name="DOE Joint Genome Institute"/>
            <person name="Kuo A."/>
            <person name="Ruytinx J."/>
            <person name="Rineau F."/>
            <person name="Colpaert J."/>
            <person name="Kohler A."/>
            <person name="Nagy L.G."/>
            <person name="Floudas D."/>
            <person name="Copeland A."/>
            <person name="Barry K.W."/>
            <person name="Cichocki N."/>
            <person name="Veneault-Fourrey C."/>
            <person name="LaButti K."/>
            <person name="Lindquist E.A."/>
            <person name="Lipzen A."/>
            <person name="Lundell T."/>
            <person name="Morin E."/>
            <person name="Murat C."/>
            <person name="Sun H."/>
            <person name="Tunlid A."/>
            <person name="Henrissat B."/>
            <person name="Grigoriev I.V."/>
            <person name="Hibbett D.S."/>
            <person name="Martin F."/>
            <person name="Nordberg H.P."/>
            <person name="Cantor M.N."/>
            <person name="Hua S.X."/>
        </authorList>
    </citation>
    <scope>NUCLEOTIDE SEQUENCE [LARGE SCALE GENOMIC DNA]</scope>
    <source>
        <strain evidence="2 3">UH-Slu-Lm8-n1</strain>
    </source>
</reference>
<dbReference type="EMBL" id="KN835147">
    <property type="protein sequence ID" value="KIK47461.1"/>
    <property type="molecule type" value="Genomic_DNA"/>
</dbReference>
<dbReference type="AlphaFoldDB" id="A0A0D0B0G1"/>
<accession>A0A0D0B0G1</accession>
<dbReference type="InParanoid" id="A0A0D0B0G1"/>
<dbReference type="InterPro" id="IPR038694">
    <property type="entry name" value="DUF427_sf"/>
</dbReference>
<dbReference type="Proteomes" id="UP000054485">
    <property type="component" value="Unassembled WGS sequence"/>
</dbReference>
<dbReference type="InterPro" id="IPR007361">
    <property type="entry name" value="DUF427"/>
</dbReference>
<dbReference type="Pfam" id="PF04248">
    <property type="entry name" value="NTP_transf_9"/>
    <property type="match status" value="2"/>
</dbReference>
<protein>
    <submittedName>
        <fullName evidence="2">Unplaced genomic scaffold CY34scaffold_16, whole genome shotgun sequence</fullName>
    </submittedName>
</protein>
<reference evidence="3" key="2">
    <citation type="submission" date="2015-01" db="EMBL/GenBank/DDBJ databases">
        <title>Evolutionary Origins and Diversification of the Mycorrhizal Mutualists.</title>
        <authorList>
            <consortium name="DOE Joint Genome Institute"/>
            <consortium name="Mycorrhizal Genomics Consortium"/>
            <person name="Kohler A."/>
            <person name="Kuo A."/>
            <person name="Nagy L.G."/>
            <person name="Floudas D."/>
            <person name="Copeland A."/>
            <person name="Barry K.W."/>
            <person name="Cichocki N."/>
            <person name="Veneault-Fourrey C."/>
            <person name="LaButti K."/>
            <person name="Lindquist E.A."/>
            <person name="Lipzen A."/>
            <person name="Lundell T."/>
            <person name="Morin E."/>
            <person name="Murat C."/>
            <person name="Riley R."/>
            <person name="Ohm R."/>
            <person name="Sun H."/>
            <person name="Tunlid A."/>
            <person name="Henrissat B."/>
            <person name="Grigoriev I.V."/>
            <person name="Hibbett D.S."/>
            <person name="Martin F."/>
        </authorList>
    </citation>
    <scope>NUCLEOTIDE SEQUENCE [LARGE SCALE GENOMIC DNA]</scope>
    <source>
        <strain evidence="3">UH-Slu-Lm8-n1</strain>
    </source>
</reference>
<evidence type="ECO:0000313" key="3">
    <source>
        <dbReference type="Proteomes" id="UP000054485"/>
    </source>
</evidence>
<dbReference type="PANTHER" id="PTHR34310:SF9">
    <property type="entry name" value="BLR5716 PROTEIN"/>
    <property type="match status" value="1"/>
</dbReference>
<dbReference type="PANTHER" id="PTHR34310">
    <property type="entry name" value="DUF427 DOMAIN PROTEIN (AFU_ORTHOLOGUE AFUA_3G02220)"/>
    <property type="match status" value="1"/>
</dbReference>
<dbReference type="Gene3D" id="2.170.150.40">
    <property type="entry name" value="Domain of unknown function (DUF427)"/>
    <property type="match status" value="2"/>
</dbReference>
<evidence type="ECO:0000259" key="1">
    <source>
        <dbReference type="Pfam" id="PF04248"/>
    </source>
</evidence>
<keyword evidence="3" id="KW-1185">Reference proteome</keyword>
<dbReference type="STRING" id="930992.A0A0D0B0G1"/>
<organism evidence="2 3">
    <name type="scientific">Suillus luteus UH-Slu-Lm8-n1</name>
    <dbReference type="NCBI Taxonomy" id="930992"/>
    <lineage>
        <taxon>Eukaryota</taxon>
        <taxon>Fungi</taxon>
        <taxon>Dikarya</taxon>
        <taxon>Basidiomycota</taxon>
        <taxon>Agaricomycotina</taxon>
        <taxon>Agaricomycetes</taxon>
        <taxon>Agaricomycetidae</taxon>
        <taxon>Boletales</taxon>
        <taxon>Suillineae</taxon>
        <taxon>Suillaceae</taxon>
        <taxon>Suillus</taxon>
    </lineage>
</organism>
<dbReference type="OrthoDB" id="18996at2759"/>
<feature type="domain" description="DUF427" evidence="1">
    <location>
        <begin position="20"/>
        <end position="103"/>
    </location>
</feature>
<name>A0A0D0B0G1_9AGAM</name>